<dbReference type="AlphaFoldDB" id="A0A6P0HFR5"/>
<evidence type="ECO:0000313" key="5">
    <source>
        <dbReference type="Proteomes" id="UP000468687"/>
    </source>
</evidence>
<accession>A0A6P0HFR5</accession>
<dbReference type="EMBL" id="JAAGXA010000001">
    <property type="protein sequence ID" value="NEN77100.1"/>
    <property type="molecule type" value="Genomic_DNA"/>
</dbReference>
<reference evidence="4 5" key="1">
    <citation type="journal article" date="2014" name="Int. J. Syst. Evol. Microbiol.">
        <title>Nocardioides zeae sp. nov., isolated from the stem of Zea mays.</title>
        <authorList>
            <person name="Glaeser S.P."/>
            <person name="McInroy J.A."/>
            <person name="Busse H.J."/>
            <person name="Kampfer P."/>
        </authorList>
    </citation>
    <scope>NUCLEOTIDE SEQUENCE [LARGE SCALE GENOMIC DNA]</scope>
    <source>
        <strain evidence="4 5">JCM 30728</strain>
    </source>
</reference>
<evidence type="ECO:0000313" key="4">
    <source>
        <dbReference type="EMBL" id="NEN77100.1"/>
    </source>
</evidence>
<dbReference type="Pfam" id="PF12146">
    <property type="entry name" value="Hydrolase_4"/>
    <property type="match status" value="1"/>
</dbReference>
<dbReference type="InterPro" id="IPR029058">
    <property type="entry name" value="AB_hydrolase_fold"/>
</dbReference>
<name>A0A6P0HFR5_9ACTN</name>
<dbReference type="Gene3D" id="3.40.50.1820">
    <property type="entry name" value="alpha/beta hydrolase"/>
    <property type="match status" value="1"/>
</dbReference>
<evidence type="ECO:0000259" key="3">
    <source>
        <dbReference type="Pfam" id="PF12146"/>
    </source>
</evidence>
<comment type="similarity">
    <text evidence="1">Belongs to the AB hydrolase superfamily.</text>
</comment>
<protein>
    <submittedName>
        <fullName evidence="4">Alpha/beta hydrolase</fullName>
    </submittedName>
</protein>
<feature type="domain" description="Serine aminopeptidase S33" evidence="3">
    <location>
        <begin position="41"/>
        <end position="279"/>
    </location>
</feature>
<keyword evidence="5" id="KW-1185">Reference proteome</keyword>
<dbReference type="InterPro" id="IPR050261">
    <property type="entry name" value="FrsA_esterase"/>
</dbReference>
<dbReference type="InterPro" id="IPR022742">
    <property type="entry name" value="Hydrolase_4"/>
</dbReference>
<evidence type="ECO:0000256" key="1">
    <source>
        <dbReference type="ARBA" id="ARBA00008645"/>
    </source>
</evidence>
<gene>
    <name evidence="4" type="ORF">G3T38_02290</name>
</gene>
<proteinExistence type="inferred from homology"/>
<keyword evidence="2 4" id="KW-0378">Hydrolase</keyword>
<comment type="caution">
    <text evidence="4">The sequence shown here is derived from an EMBL/GenBank/DDBJ whole genome shotgun (WGS) entry which is preliminary data.</text>
</comment>
<sequence length="309" mass="33296">MNACQHEYCEETTVTRADIEFAVEGETCAAWFYPGAAEHAPVPVIVMAHGLGGTRTMGLEPYAERFAAAGYACLVFDYRHFGGSTGEPRQLLSVRRQLADWDAAITHARTLPGVDPDRVVVWGTSFGGGHALTLAARDPRITAAVAQCPFTDGIASSLAVDTRTSARVTVAAVRDWVRGRRGASPRYLPAAAPAGTPAFMSSADALPGVEAISAGAPDHENRLTARSAIDVFLYAPGRRARRIQCPTLVTLCEHDTVAPARTARRQLRRSPHVELTSYPVGHFDVYLGAPFDRAVEDYLEFLGRHVPVG</sequence>
<dbReference type="GO" id="GO:0052689">
    <property type="term" value="F:carboxylic ester hydrolase activity"/>
    <property type="evidence" value="ECO:0007669"/>
    <property type="project" value="UniProtKB-ARBA"/>
</dbReference>
<evidence type="ECO:0000256" key="2">
    <source>
        <dbReference type="ARBA" id="ARBA00022801"/>
    </source>
</evidence>
<dbReference type="Proteomes" id="UP000468687">
    <property type="component" value="Unassembled WGS sequence"/>
</dbReference>
<dbReference type="PANTHER" id="PTHR22946">
    <property type="entry name" value="DIENELACTONE HYDROLASE DOMAIN-CONTAINING PROTEIN-RELATED"/>
    <property type="match status" value="1"/>
</dbReference>
<organism evidence="4 5">
    <name type="scientific">Nocardioides zeae</name>
    <dbReference type="NCBI Taxonomy" id="1457234"/>
    <lineage>
        <taxon>Bacteria</taxon>
        <taxon>Bacillati</taxon>
        <taxon>Actinomycetota</taxon>
        <taxon>Actinomycetes</taxon>
        <taxon>Propionibacteriales</taxon>
        <taxon>Nocardioidaceae</taxon>
        <taxon>Nocardioides</taxon>
    </lineage>
</organism>
<dbReference type="SUPFAM" id="SSF53474">
    <property type="entry name" value="alpha/beta-Hydrolases"/>
    <property type="match status" value="1"/>
</dbReference>
<dbReference type="PANTHER" id="PTHR22946:SF9">
    <property type="entry name" value="POLYKETIDE TRANSFERASE AF380"/>
    <property type="match status" value="1"/>
</dbReference>